<dbReference type="Pfam" id="PF01520">
    <property type="entry name" value="Amidase_3"/>
    <property type="match status" value="1"/>
</dbReference>
<keyword evidence="1 3" id="KW-0378">Hydrolase</keyword>
<dbReference type="EC" id="3.5.1.28" evidence="3"/>
<dbReference type="CDD" id="cd02696">
    <property type="entry name" value="MurNAc-LAA"/>
    <property type="match status" value="1"/>
</dbReference>
<organism evidence="3 4">
    <name type="scientific">Brevibacterium marinum</name>
    <dbReference type="NCBI Taxonomy" id="418643"/>
    <lineage>
        <taxon>Bacteria</taxon>
        <taxon>Bacillati</taxon>
        <taxon>Actinomycetota</taxon>
        <taxon>Actinomycetes</taxon>
        <taxon>Micrococcales</taxon>
        <taxon>Brevibacteriaceae</taxon>
        <taxon>Brevibacterium</taxon>
    </lineage>
</organism>
<dbReference type="Gene3D" id="1.10.101.10">
    <property type="entry name" value="PGBD-like superfamily/PGBD"/>
    <property type="match status" value="2"/>
</dbReference>
<dbReference type="InterPro" id="IPR036365">
    <property type="entry name" value="PGBD-like_sf"/>
</dbReference>
<keyword evidence="4" id="KW-1185">Reference proteome</keyword>
<sequence length="395" mass="42961">MADRNISQDFARQIGNALTNNPHPQYSRGDSSEVLPNIKSQMARLGLNVGHSESDVFDRDFELAVRQFQQIRGILCDGVMGSETFSELERARYQLGDRVLRYDPVRVLTGDDVLRLQRTLAGLGFYPGRMDAEYSALTEGAVKELQMSLGTKVDGVAGPQTLRGLDAIDRKQDTGNLFALEERARVAASGTSLAGRTFVIEAATTVVDFETLPMTAEQAETERRLTTDIATRLAGRLEVVGAGAIILSGDAVEVNKADQLGASAVITVTADINKSRDANGIATFYFGHETHSDINSPTGARLAELIQSELAARTGMKDCRSHARTWSSLKRLRTPKVHVVAGYLTNVVDLDNLEDSNVRDAIADGIAAGLQRLYVREDSDPETGTLSLDEIKAYN</sequence>
<evidence type="ECO:0000313" key="4">
    <source>
        <dbReference type="Proteomes" id="UP000576792"/>
    </source>
</evidence>
<proteinExistence type="predicted"/>
<evidence type="ECO:0000259" key="2">
    <source>
        <dbReference type="SMART" id="SM00646"/>
    </source>
</evidence>
<dbReference type="AlphaFoldDB" id="A0A846S073"/>
<dbReference type="InterPro" id="IPR002477">
    <property type="entry name" value="Peptidoglycan-bd-like"/>
</dbReference>
<dbReference type="EMBL" id="JAATJN010000001">
    <property type="protein sequence ID" value="NJC55601.1"/>
    <property type="molecule type" value="Genomic_DNA"/>
</dbReference>
<comment type="caution">
    <text evidence="3">The sequence shown here is derived from an EMBL/GenBank/DDBJ whole genome shotgun (WGS) entry which is preliminary data.</text>
</comment>
<protein>
    <submittedName>
        <fullName evidence="3">N-acetylmuramoyl-L-alanine amidase</fullName>
        <ecNumber evidence="3">3.5.1.28</ecNumber>
    </submittedName>
</protein>
<evidence type="ECO:0000256" key="1">
    <source>
        <dbReference type="ARBA" id="ARBA00022801"/>
    </source>
</evidence>
<dbReference type="Gene3D" id="3.40.630.40">
    <property type="entry name" value="Zn-dependent exopeptidases"/>
    <property type="match status" value="1"/>
</dbReference>
<reference evidence="3 4" key="1">
    <citation type="submission" date="2020-03" db="EMBL/GenBank/DDBJ databases">
        <title>Sequencing the genomes of 1000 actinobacteria strains.</title>
        <authorList>
            <person name="Klenk H.-P."/>
        </authorList>
    </citation>
    <scope>NUCLEOTIDE SEQUENCE [LARGE SCALE GENOMIC DNA]</scope>
    <source>
        <strain evidence="3 4">DSM 18964</strain>
    </source>
</reference>
<name>A0A846S073_9MICO</name>
<dbReference type="GO" id="GO:0030288">
    <property type="term" value="C:outer membrane-bounded periplasmic space"/>
    <property type="evidence" value="ECO:0007669"/>
    <property type="project" value="TreeGrafter"/>
</dbReference>
<dbReference type="SMART" id="SM00646">
    <property type="entry name" value="Ami_3"/>
    <property type="match status" value="1"/>
</dbReference>
<dbReference type="InterPro" id="IPR050695">
    <property type="entry name" value="N-acetylmuramoyl_amidase_3"/>
</dbReference>
<dbReference type="SUPFAM" id="SSF53187">
    <property type="entry name" value="Zn-dependent exopeptidases"/>
    <property type="match status" value="1"/>
</dbReference>
<dbReference type="GO" id="GO:0008745">
    <property type="term" value="F:N-acetylmuramoyl-L-alanine amidase activity"/>
    <property type="evidence" value="ECO:0007669"/>
    <property type="project" value="UniProtKB-EC"/>
</dbReference>
<dbReference type="Proteomes" id="UP000576792">
    <property type="component" value="Unassembled WGS sequence"/>
</dbReference>
<dbReference type="PANTHER" id="PTHR30404:SF0">
    <property type="entry name" value="N-ACETYLMURAMOYL-L-ALANINE AMIDASE AMIC"/>
    <property type="match status" value="1"/>
</dbReference>
<gene>
    <name evidence="3" type="ORF">BKA07_000636</name>
</gene>
<dbReference type="GO" id="GO:0009253">
    <property type="term" value="P:peptidoglycan catabolic process"/>
    <property type="evidence" value="ECO:0007669"/>
    <property type="project" value="InterPro"/>
</dbReference>
<feature type="domain" description="MurNAc-LAA" evidence="2">
    <location>
        <begin position="254"/>
        <end position="371"/>
    </location>
</feature>
<dbReference type="InterPro" id="IPR036366">
    <property type="entry name" value="PGBDSf"/>
</dbReference>
<accession>A0A846S073</accession>
<dbReference type="SUPFAM" id="SSF47090">
    <property type="entry name" value="PGBD-like"/>
    <property type="match status" value="2"/>
</dbReference>
<dbReference type="PANTHER" id="PTHR30404">
    <property type="entry name" value="N-ACETYLMURAMOYL-L-ALANINE AMIDASE"/>
    <property type="match status" value="1"/>
</dbReference>
<dbReference type="Pfam" id="PF01471">
    <property type="entry name" value="PG_binding_1"/>
    <property type="match status" value="2"/>
</dbReference>
<evidence type="ECO:0000313" key="3">
    <source>
        <dbReference type="EMBL" id="NJC55601.1"/>
    </source>
</evidence>
<dbReference type="InterPro" id="IPR002508">
    <property type="entry name" value="MurNAc-LAA_cat"/>
</dbReference>
<dbReference type="RefSeq" id="WP_245161818.1">
    <property type="nucleotide sequence ID" value="NZ_BAAAPQ010000026.1"/>
</dbReference>